<protein>
    <submittedName>
        <fullName evidence="1">Uncharacterized protein</fullName>
    </submittedName>
</protein>
<reference evidence="1 2" key="1">
    <citation type="submission" date="2020-09" db="EMBL/GenBank/DDBJ databases">
        <title>Dyella sp. 7MK23 isolated from forest soil.</title>
        <authorList>
            <person name="Fu J."/>
        </authorList>
    </citation>
    <scope>NUCLEOTIDE SEQUENCE [LARGE SCALE GENOMIC DNA]</scope>
    <source>
        <strain evidence="1 2">7MK23</strain>
    </source>
</reference>
<accession>A0ABR9G8E0</accession>
<evidence type="ECO:0000313" key="1">
    <source>
        <dbReference type="EMBL" id="MBE1160305.1"/>
    </source>
</evidence>
<comment type="caution">
    <text evidence="1">The sequence shown here is derived from an EMBL/GenBank/DDBJ whole genome shotgun (WGS) entry which is preliminary data.</text>
</comment>
<dbReference type="RefSeq" id="WP_192555158.1">
    <property type="nucleotide sequence ID" value="NZ_JACZZA010000003.1"/>
</dbReference>
<organism evidence="1 2">
    <name type="scientific">Dyella acidiphila</name>
    <dbReference type="NCBI Taxonomy" id="2775866"/>
    <lineage>
        <taxon>Bacteria</taxon>
        <taxon>Pseudomonadati</taxon>
        <taxon>Pseudomonadota</taxon>
        <taxon>Gammaproteobacteria</taxon>
        <taxon>Lysobacterales</taxon>
        <taxon>Rhodanobacteraceae</taxon>
        <taxon>Dyella</taxon>
    </lineage>
</organism>
<dbReference type="EMBL" id="JACZZA010000003">
    <property type="protein sequence ID" value="MBE1160305.1"/>
    <property type="molecule type" value="Genomic_DNA"/>
</dbReference>
<dbReference type="Proteomes" id="UP000651010">
    <property type="component" value="Unassembled WGS sequence"/>
</dbReference>
<proteinExistence type="predicted"/>
<gene>
    <name evidence="1" type="ORF">IGX34_07885</name>
</gene>
<evidence type="ECO:0000313" key="2">
    <source>
        <dbReference type="Proteomes" id="UP000651010"/>
    </source>
</evidence>
<name>A0ABR9G8E0_9GAMM</name>
<sequence>MSSKTDTPESDLAISPKDVSLSNSVSVVSFIGEDFSDHSSRIDRCYVGIYDASKKALSVVKRKYNSGSSEDSTPCTKVALYATGKDGAGKPWIAFMSTYSNPQVGDGQDEDILELYALDPTQNKLCYDEKLTDAINASVENPSVPKVQSYLSSRKFSSGTECN</sequence>
<keyword evidence="2" id="KW-1185">Reference proteome</keyword>